<dbReference type="AlphaFoldDB" id="A0A4S9WS73"/>
<evidence type="ECO:0000256" key="1">
    <source>
        <dbReference type="SAM" id="MobiDB-lite"/>
    </source>
</evidence>
<comment type="caution">
    <text evidence="2">The sequence shown here is derived from an EMBL/GenBank/DDBJ whole genome shotgun (WGS) entry which is preliminary data.</text>
</comment>
<organism evidence="2 3">
    <name type="scientific">Aureobasidium pullulans</name>
    <name type="common">Black yeast</name>
    <name type="synonym">Pullularia pullulans</name>
    <dbReference type="NCBI Taxonomy" id="5580"/>
    <lineage>
        <taxon>Eukaryota</taxon>
        <taxon>Fungi</taxon>
        <taxon>Dikarya</taxon>
        <taxon>Ascomycota</taxon>
        <taxon>Pezizomycotina</taxon>
        <taxon>Dothideomycetes</taxon>
        <taxon>Dothideomycetidae</taxon>
        <taxon>Dothideales</taxon>
        <taxon>Saccotheciaceae</taxon>
        <taxon>Aureobasidium</taxon>
    </lineage>
</organism>
<accession>A0A4S9WS73</accession>
<sequence>MFRLQRSGLLLFHTRFRTICPRGPYRTSGLQATLRQFSFSSQRAKREAVHFADTPDSITGTTRRRTPGAPEFSQQEKEDATACKIAISRGESPETLLKSRLESGTLSRPAAAVCLLEADEKSHIDANLGQITLNWLWDQRSDLIYPDDNDLVYAMVRLVVREGEEEQILRWIRAETLRPSDLPPYIRYEWRSTALKALVVYKAQIAKNGCLDQALDTFFQTKPLYVSYGGPATWLHSQLWQVVGIPKGQETPTINGGRSWKLAWPNTSAHFYDAMSQENRLNTSSPVNDARTALYHPRGPDPDPVLAMFLAAAADSDREHPLWTMRKHGTRHVFRMSATHGSEELRRQGRMEEAKSLEKARDVVLPVDHTYGDRQDREGISTQAKQKRLLPPPKFKPW</sequence>
<feature type="compositionally biased region" description="Basic and acidic residues" evidence="1">
    <location>
        <begin position="370"/>
        <end position="379"/>
    </location>
</feature>
<gene>
    <name evidence="2" type="ORF">D6C94_00658</name>
</gene>
<reference evidence="2 3" key="1">
    <citation type="submission" date="2018-10" db="EMBL/GenBank/DDBJ databases">
        <title>Fifty Aureobasidium pullulans genomes reveal a recombining polyextremotolerant generalist.</title>
        <authorList>
            <person name="Gostincar C."/>
            <person name="Turk M."/>
            <person name="Zajc J."/>
            <person name="Gunde-Cimerman N."/>
        </authorList>
    </citation>
    <scope>NUCLEOTIDE SEQUENCE [LARGE SCALE GENOMIC DNA]</scope>
    <source>
        <strain evidence="2 3">EXF-4256</strain>
    </source>
</reference>
<evidence type="ECO:0000313" key="2">
    <source>
        <dbReference type="EMBL" id="THY79178.1"/>
    </source>
</evidence>
<proteinExistence type="predicted"/>
<name>A0A4S9WS73_AURPU</name>
<protein>
    <submittedName>
        <fullName evidence="2">Uncharacterized protein</fullName>
    </submittedName>
</protein>
<feature type="region of interest" description="Disordered" evidence="1">
    <location>
        <begin position="55"/>
        <end position="76"/>
    </location>
</feature>
<dbReference type="Proteomes" id="UP000305064">
    <property type="component" value="Unassembled WGS sequence"/>
</dbReference>
<feature type="region of interest" description="Disordered" evidence="1">
    <location>
        <begin position="338"/>
        <end position="398"/>
    </location>
</feature>
<feature type="compositionally biased region" description="Basic and acidic residues" evidence="1">
    <location>
        <begin position="341"/>
        <end position="362"/>
    </location>
</feature>
<evidence type="ECO:0000313" key="3">
    <source>
        <dbReference type="Proteomes" id="UP000305064"/>
    </source>
</evidence>
<dbReference type="EMBL" id="QZBJ01000003">
    <property type="protein sequence ID" value="THY79178.1"/>
    <property type="molecule type" value="Genomic_DNA"/>
</dbReference>